<protein>
    <submittedName>
        <fullName evidence="3">Uncharacterized protein</fullName>
    </submittedName>
</protein>
<proteinExistence type="predicted"/>
<dbReference type="EMBL" id="AZHW01000863">
    <property type="protein sequence ID" value="ETW95871.1"/>
    <property type="molecule type" value="Genomic_DNA"/>
</dbReference>
<reference evidence="3 4" key="1">
    <citation type="journal article" date="2014" name="Nature">
        <title>An environmental bacterial taxon with a large and distinct metabolic repertoire.</title>
        <authorList>
            <person name="Wilson M.C."/>
            <person name="Mori T."/>
            <person name="Ruckert C."/>
            <person name="Uria A.R."/>
            <person name="Helf M.J."/>
            <person name="Takada K."/>
            <person name="Gernert C."/>
            <person name="Steffens U.A."/>
            <person name="Heycke N."/>
            <person name="Schmitt S."/>
            <person name="Rinke C."/>
            <person name="Helfrich E.J."/>
            <person name="Brachmann A.O."/>
            <person name="Gurgui C."/>
            <person name="Wakimoto T."/>
            <person name="Kracht M."/>
            <person name="Crusemann M."/>
            <person name="Hentschel U."/>
            <person name="Abe I."/>
            <person name="Matsunaga S."/>
            <person name="Kalinowski J."/>
            <person name="Takeyama H."/>
            <person name="Piel J."/>
        </authorList>
    </citation>
    <scope>NUCLEOTIDE SEQUENCE [LARGE SCALE GENOMIC DNA]</scope>
    <source>
        <strain evidence="4">TSY1</strain>
    </source>
</reference>
<organism evidence="3 4">
    <name type="scientific">Entotheonella factor</name>
    <dbReference type="NCBI Taxonomy" id="1429438"/>
    <lineage>
        <taxon>Bacteria</taxon>
        <taxon>Pseudomonadati</taxon>
        <taxon>Nitrospinota/Tectimicrobiota group</taxon>
        <taxon>Candidatus Tectimicrobiota</taxon>
        <taxon>Candidatus Entotheonellia</taxon>
        <taxon>Candidatus Entotheonellales</taxon>
        <taxon>Candidatus Entotheonellaceae</taxon>
        <taxon>Candidatus Entotheonella</taxon>
    </lineage>
</organism>
<sequence>MFHTRRDWGLKNRWLAAAMVLSLLPLASLHAQSRAEKPINVGTLESASPRPASEAVVDRPDEKIEPSHRFEFAAHAANGVAMRNRTSGTIHLRGIPIRSTPLRAMLYFNFSDGSREGRDSSPVLFNGNVVTAQKTGDHDDPCWGQVGNHSYVADVTAFMPISGALNQDYDVVIPFDDTTSTTGQNPWSPFTNQNVLMEGATLVVIYRSSDTTGAVYLYDALSNAMFAGTATFTLTHGTHTSPGLFTMVGADGQRGNTGHDNTVSNELTFFNGTQIAGPPVASSDWDGSDGWPLVQLWDTHTHIVKLEGEASQVTYQANGDCLVPVAFVIDAD</sequence>
<evidence type="ECO:0000313" key="4">
    <source>
        <dbReference type="Proteomes" id="UP000019141"/>
    </source>
</evidence>
<accession>W4LEX2</accession>
<comment type="caution">
    <text evidence="3">The sequence shown here is derived from an EMBL/GenBank/DDBJ whole genome shotgun (WGS) entry which is preliminary data.</text>
</comment>
<name>W4LEX2_ENTF1</name>
<gene>
    <name evidence="3" type="ORF">ETSY1_28835</name>
</gene>
<dbReference type="Proteomes" id="UP000019141">
    <property type="component" value="Unassembled WGS sequence"/>
</dbReference>
<keyword evidence="2" id="KW-0732">Signal</keyword>
<feature type="chain" id="PRO_5004844519" evidence="2">
    <location>
        <begin position="32"/>
        <end position="332"/>
    </location>
</feature>
<dbReference type="AlphaFoldDB" id="W4LEX2"/>
<feature type="signal peptide" evidence="2">
    <location>
        <begin position="1"/>
        <end position="31"/>
    </location>
</feature>
<dbReference type="HOGENOM" id="CLU_835972_0_0_7"/>
<evidence type="ECO:0000313" key="3">
    <source>
        <dbReference type="EMBL" id="ETW95871.1"/>
    </source>
</evidence>
<evidence type="ECO:0000256" key="2">
    <source>
        <dbReference type="SAM" id="SignalP"/>
    </source>
</evidence>
<evidence type="ECO:0000256" key="1">
    <source>
        <dbReference type="SAM" id="MobiDB-lite"/>
    </source>
</evidence>
<keyword evidence="4" id="KW-1185">Reference proteome</keyword>
<feature type="region of interest" description="Disordered" evidence="1">
    <location>
        <begin position="40"/>
        <end position="60"/>
    </location>
</feature>